<dbReference type="AlphaFoldDB" id="A0AAD7HEP7"/>
<name>A0AAD7HEP7_9AGAR</name>
<keyword evidence="2" id="KW-0812">Transmembrane</keyword>
<feature type="transmembrane region" description="Helical" evidence="2">
    <location>
        <begin position="156"/>
        <end position="176"/>
    </location>
</feature>
<gene>
    <name evidence="3" type="ORF">B0H16DRAFT_1475385</name>
</gene>
<sequence>MSIPGIFSSAVAVERVFWWTRYHLFAAGTPQPRDNSDFDAGETPAAPQAQSSRGCPSRYGSSLDKVVELSGASTQWLEQAQYEYNCSGLPKRGNNGEAGHHEYVIIAGHYAPAIWTMLHKGFIPLYKPPGMQTMYLQAKGNKKGSKKGRKKGAPSGGFTVALFLALFVLIPLLYLGKKTGWKTEKMGKREKKGSEKGGKRATVNDPIEGLYDPNWSLEGLPRFKQRWGTSVRTWLAKISCWEVHWKLMNIPDHRVSRLKGFPENPVFDLFSGVKKCVVHYIEVLPDIMPWTKPEECVLDGHVGILSRRWRSVHSGSQSTMEVQGESIIKSWPLYFTAGQLLSVASFPARYSNAI</sequence>
<proteinExistence type="predicted"/>
<protein>
    <submittedName>
        <fullName evidence="3">Uncharacterized protein</fullName>
    </submittedName>
</protein>
<evidence type="ECO:0000256" key="1">
    <source>
        <dbReference type="SAM" id="MobiDB-lite"/>
    </source>
</evidence>
<keyword evidence="2" id="KW-0472">Membrane</keyword>
<accession>A0AAD7HEP7</accession>
<dbReference type="EMBL" id="JARKIB010000261">
    <property type="protein sequence ID" value="KAJ7718739.1"/>
    <property type="molecule type" value="Genomic_DNA"/>
</dbReference>
<comment type="caution">
    <text evidence="3">The sequence shown here is derived from an EMBL/GenBank/DDBJ whole genome shotgun (WGS) entry which is preliminary data.</text>
</comment>
<reference evidence="3" key="1">
    <citation type="submission" date="2023-03" db="EMBL/GenBank/DDBJ databases">
        <title>Massive genome expansion in bonnet fungi (Mycena s.s.) driven by repeated elements and novel gene families across ecological guilds.</title>
        <authorList>
            <consortium name="Lawrence Berkeley National Laboratory"/>
            <person name="Harder C.B."/>
            <person name="Miyauchi S."/>
            <person name="Viragh M."/>
            <person name="Kuo A."/>
            <person name="Thoen E."/>
            <person name="Andreopoulos B."/>
            <person name="Lu D."/>
            <person name="Skrede I."/>
            <person name="Drula E."/>
            <person name="Henrissat B."/>
            <person name="Morin E."/>
            <person name="Kohler A."/>
            <person name="Barry K."/>
            <person name="LaButti K."/>
            <person name="Morin E."/>
            <person name="Salamov A."/>
            <person name="Lipzen A."/>
            <person name="Mereny Z."/>
            <person name="Hegedus B."/>
            <person name="Baldrian P."/>
            <person name="Stursova M."/>
            <person name="Weitz H."/>
            <person name="Taylor A."/>
            <person name="Grigoriev I.V."/>
            <person name="Nagy L.G."/>
            <person name="Martin F."/>
            <person name="Kauserud H."/>
        </authorList>
    </citation>
    <scope>NUCLEOTIDE SEQUENCE</scope>
    <source>
        <strain evidence="3">CBHHK182m</strain>
    </source>
</reference>
<evidence type="ECO:0000313" key="4">
    <source>
        <dbReference type="Proteomes" id="UP001215598"/>
    </source>
</evidence>
<evidence type="ECO:0000256" key="2">
    <source>
        <dbReference type="SAM" id="Phobius"/>
    </source>
</evidence>
<dbReference type="Proteomes" id="UP001215598">
    <property type="component" value="Unassembled WGS sequence"/>
</dbReference>
<organism evidence="3 4">
    <name type="scientific">Mycena metata</name>
    <dbReference type="NCBI Taxonomy" id="1033252"/>
    <lineage>
        <taxon>Eukaryota</taxon>
        <taxon>Fungi</taxon>
        <taxon>Dikarya</taxon>
        <taxon>Basidiomycota</taxon>
        <taxon>Agaricomycotina</taxon>
        <taxon>Agaricomycetes</taxon>
        <taxon>Agaricomycetidae</taxon>
        <taxon>Agaricales</taxon>
        <taxon>Marasmiineae</taxon>
        <taxon>Mycenaceae</taxon>
        <taxon>Mycena</taxon>
    </lineage>
</organism>
<keyword evidence="2" id="KW-1133">Transmembrane helix</keyword>
<feature type="region of interest" description="Disordered" evidence="1">
    <location>
        <begin position="33"/>
        <end position="59"/>
    </location>
</feature>
<evidence type="ECO:0000313" key="3">
    <source>
        <dbReference type="EMBL" id="KAJ7718739.1"/>
    </source>
</evidence>
<keyword evidence="4" id="KW-1185">Reference proteome</keyword>